<dbReference type="InterPro" id="IPR016032">
    <property type="entry name" value="Sig_transdc_resp-reg_C-effctor"/>
</dbReference>
<accession>A0ABP9EWA0</accession>
<evidence type="ECO:0000256" key="2">
    <source>
        <dbReference type="ARBA" id="ARBA00023125"/>
    </source>
</evidence>
<evidence type="ECO:0000259" key="4">
    <source>
        <dbReference type="PROSITE" id="PS50043"/>
    </source>
</evidence>
<comment type="caution">
    <text evidence="5">The sequence shown here is derived from an EMBL/GenBank/DDBJ whole genome shotgun (WGS) entry which is preliminary data.</text>
</comment>
<evidence type="ECO:0000313" key="6">
    <source>
        <dbReference type="Proteomes" id="UP001500457"/>
    </source>
</evidence>
<dbReference type="SMART" id="SM00421">
    <property type="entry name" value="HTH_LUXR"/>
    <property type="match status" value="1"/>
</dbReference>
<evidence type="ECO:0000313" key="5">
    <source>
        <dbReference type="EMBL" id="GAA4888903.1"/>
    </source>
</evidence>
<dbReference type="Gene3D" id="1.10.10.10">
    <property type="entry name" value="Winged helix-like DNA-binding domain superfamily/Winged helix DNA-binding domain"/>
    <property type="match status" value="1"/>
</dbReference>
<evidence type="ECO:0000256" key="3">
    <source>
        <dbReference type="ARBA" id="ARBA00023163"/>
    </source>
</evidence>
<dbReference type="PROSITE" id="PS50043">
    <property type="entry name" value="HTH_LUXR_2"/>
    <property type="match status" value="1"/>
</dbReference>
<dbReference type="Proteomes" id="UP001500457">
    <property type="component" value="Unassembled WGS sequence"/>
</dbReference>
<dbReference type="PANTHER" id="PTHR44688">
    <property type="entry name" value="DNA-BINDING TRANSCRIPTIONAL ACTIVATOR DEVR_DOSR"/>
    <property type="match status" value="1"/>
</dbReference>
<organism evidence="5 6">
    <name type="scientific">Actinomycetospora straminea</name>
    <dbReference type="NCBI Taxonomy" id="663607"/>
    <lineage>
        <taxon>Bacteria</taxon>
        <taxon>Bacillati</taxon>
        <taxon>Actinomycetota</taxon>
        <taxon>Actinomycetes</taxon>
        <taxon>Pseudonocardiales</taxon>
        <taxon>Pseudonocardiaceae</taxon>
        <taxon>Actinomycetospora</taxon>
    </lineage>
</organism>
<dbReference type="SUPFAM" id="SSF46894">
    <property type="entry name" value="C-terminal effector domain of the bipartite response regulators"/>
    <property type="match status" value="1"/>
</dbReference>
<feature type="domain" description="HTH luxR-type" evidence="4">
    <location>
        <begin position="111"/>
        <end position="175"/>
    </location>
</feature>
<dbReference type="PRINTS" id="PR00038">
    <property type="entry name" value="HTHLUXR"/>
</dbReference>
<keyword evidence="2" id="KW-0238">DNA-binding</keyword>
<dbReference type="InterPro" id="IPR000792">
    <property type="entry name" value="Tscrpt_reg_LuxR_C"/>
</dbReference>
<sequence>MSPEPVLTAALALAAGAAVVRAPGDLATHLWPRLADLVPCAGVLVTRFDGVTTAWPGVRPPGGHRAAVDLERAGARARVVLDRPAPFADRDLALLRLVRPHLADALWRVAAGGAPVRLTPRERRVLALVARGATDRAIAHELGISRRTVGKHLENVYTTLGVHDRTSAAMRVGAG</sequence>
<name>A0ABP9EWA0_9PSEU</name>
<dbReference type="InterPro" id="IPR036388">
    <property type="entry name" value="WH-like_DNA-bd_sf"/>
</dbReference>
<dbReference type="CDD" id="cd06170">
    <property type="entry name" value="LuxR_C_like"/>
    <property type="match status" value="1"/>
</dbReference>
<keyword evidence="3" id="KW-0804">Transcription</keyword>
<dbReference type="EMBL" id="BAABHQ010000017">
    <property type="protein sequence ID" value="GAA4888903.1"/>
    <property type="molecule type" value="Genomic_DNA"/>
</dbReference>
<keyword evidence="1" id="KW-0805">Transcription regulation</keyword>
<evidence type="ECO:0000256" key="1">
    <source>
        <dbReference type="ARBA" id="ARBA00023015"/>
    </source>
</evidence>
<proteinExistence type="predicted"/>
<reference evidence="6" key="1">
    <citation type="journal article" date="2019" name="Int. J. Syst. Evol. Microbiol.">
        <title>The Global Catalogue of Microorganisms (GCM) 10K type strain sequencing project: providing services to taxonomists for standard genome sequencing and annotation.</title>
        <authorList>
            <consortium name="The Broad Institute Genomics Platform"/>
            <consortium name="The Broad Institute Genome Sequencing Center for Infectious Disease"/>
            <person name="Wu L."/>
            <person name="Ma J."/>
        </authorList>
    </citation>
    <scope>NUCLEOTIDE SEQUENCE [LARGE SCALE GENOMIC DNA]</scope>
    <source>
        <strain evidence="6">JCM 17983</strain>
    </source>
</reference>
<dbReference type="Pfam" id="PF00196">
    <property type="entry name" value="GerE"/>
    <property type="match status" value="1"/>
</dbReference>
<dbReference type="RefSeq" id="WP_274230344.1">
    <property type="nucleotide sequence ID" value="NZ_BAABHQ010000017.1"/>
</dbReference>
<gene>
    <name evidence="5" type="ORF">GCM10023203_47500</name>
</gene>
<keyword evidence="6" id="KW-1185">Reference proteome</keyword>
<protein>
    <recommendedName>
        <fullName evidence="4">HTH luxR-type domain-containing protein</fullName>
    </recommendedName>
</protein>
<dbReference type="PANTHER" id="PTHR44688:SF16">
    <property type="entry name" value="DNA-BINDING TRANSCRIPTIONAL ACTIVATOR DEVR_DOSR"/>
    <property type="match status" value="1"/>
</dbReference>